<comment type="similarity">
    <text evidence="2">Belongs to the TonB family.</text>
</comment>
<dbReference type="Proteomes" id="UP001221208">
    <property type="component" value="Unassembled WGS sequence"/>
</dbReference>
<dbReference type="PANTHER" id="PTHR33446">
    <property type="entry name" value="PROTEIN TONB-RELATED"/>
    <property type="match status" value="1"/>
</dbReference>
<keyword evidence="6 10" id="KW-0812">Transmembrane</keyword>
<evidence type="ECO:0000256" key="4">
    <source>
        <dbReference type="ARBA" id="ARBA00022475"/>
    </source>
</evidence>
<dbReference type="RefSeq" id="WP_273672648.1">
    <property type="nucleotide sequence ID" value="NZ_JAQQXR010000007.1"/>
</dbReference>
<dbReference type="EMBL" id="JAQQXR010000007">
    <property type="protein sequence ID" value="MDC8759464.1"/>
    <property type="molecule type" value="Genomic_DNA"/>
</dbReference>
<keyword evidence="13" id="KW-1185">Reference proteome</keyword>
<evidence type="ECO:0000313" key="13">
    <source>
        <dbReference type="Proteomes" id="UP001221208"/>
    </source>
</evidence>
<organism evidence="12 13">
    <name type="scientific">Janthinobacterium fluminis</name>
    <dbReference type="NCBI Taxonomy" id="2987524"/>
    <lineage>
        <taxon>Bacteria</taxon>
        <taxon>Pseudomonadati</taxon>
        <taxon>Pseudomonadota</taxon>
        <taxon>Betaproteobacteria</taxon>
        <taxon>Burkholderiales</taxon>
        <taxon>Oxalobacteraceae</taxon>
        <taxon>Janthinobacterium</taxon>
    </lineage>
</organism>
<sequence length="236" mass="25014">MNTMTMAGPGEAGLAQELLAALKAKRKQFTPLASIIILHIVLFYALQNGMLRQVVHAALPEAIMVSFVAPPEPPKPSAPAVPKTVQLSTPQPRTIVPPLPLPPLTTAPSEPTITVPQPTAAVAAPAAVPTSAPVVAAPAPPTPRLVNVNSVEFLKELQPVYPNISKRLRESGTVVLRILINDRGQPEQVTVEKSSGFANLDEAGRQAGMRTLFKPLLENGRAVPVLVTVPINFQLS</sequence>
<evidence type="ECO:0000256" key="6">
    <source>
        <dbReference type="ARBA" id="ARBA00022692"/>
    </source>
</evidence>
<evidence type="ECO:0000256" key="10">
    <source>
        <dbReference type="SAM" id="Phobius"/>
    </source>
</evidence>
<accession>A0ABT5K3K8</accession>
<dbReference type="Gene3D" id="3.30.1150.10">
    <property type="match status" value="1"/>
</dbReference>
<keyword evidence="7" id="KW-0653">Protein transport</keyword>
<protein>
    <submittedName>
        <fullName evidence="12">Energy transducer TonB</fullName>
    </submittedName>
</protein>
<feature type="transmembrane region" description="Helical" evidence="10">
    <location>
        <begin position="29"/>
        <end position="46"/>
    </location>
</feature>
<dbReference type="InterPro" id="IPR006260">
    <property type="entry name" value="TonB/TolA_C"/>
</dbReference>
<gene>
    <name evidence="12" type="ORF">OIK44_17920</name>
</gene>
<dbReference type="SUPFAM" id="SSF74653">
    <property type="entry name" value="TolA/TonB C-terminal domain"/>
    <property type="match status" value="1"/>
</dbReference>
<keyword evidence="5" id="KW-0997">Cell inner membrane</keyword>
<evidence type="ECO:0000256" key="1">
    <source>
        <dbReference type="ARBA" id="ARBA00004383"/>
    </source>
</evidence>
<proteinExistence type="inferred from homology"/>
<dbReference type="PANTHER" id="PTHR33446:SF2">
    <property type="entry name" value="PROTEIN TONB"/>
    <property type="match status" value="1"/>
</dbReference>
<dbReference type="InterPro" id="IPR037682">
    <property type="entry name" value="TonB_C"/>
</dbReference>
<evidence type="ECO:0000259" key="11">
    <source>
        <dbReference type="PROSITE" id="PS52015"/>
    </source>
</evidence>
<dbReference type="InterPro" id="IPR051045">
    <property type="entry name" value="TonB-dependent_transducer"/>
</dbReference>
<dbReference type="PROSITE" id="PS52015">
    <property type="entry name" value="TONB_CTD"/>
    <property type="match status" value="1"/>
</dbReference>
<name>A0ABT5K3K8_9BURK</name>
<feature type="domain" description="TonB C-terminal" evidence="11">
    <location>
        <begin position="146"/>
        <end position="236"/>
    </location>
</feature>
<reference evidence="12 13" key="1">
    <citation type="submission" date="2022-10" db="EMBL/GenBank/DDBJ databases">
        <title>Janthinobacterium sp. hw3 Genome sequencing.</title>
        <authorList>
            <person name="Park S."/>
        </authorList>
    </citation>
    <scope>NUCLEOTIDE SEQUENCE [LARGE SCALE GENOMIC DNA]</scope>
    <source>
        <strain evidence="13">hw3</strain>
    </source>
</reference>
<evidence type="ECO:0000313" key="12">
    <source>
        <dbReference type="EMBL" id="MDC8759464.1"/>
    </source>
</evidence>
<dbReference type="Pfam" id="PF03544">
    <property type="entry name" value="TonB_C"/>
    <property type="match status" value="1"/>
</dbReference>
<evidence type="ECO:0000256" key="9">
    <source>
        <dbReference type="ARBA" id="ARBA00023136"/>
    </source>
</evidence>
<evidence type="ECO:0000256" key="8">
    <source>
        <dbReference type="ARBA" id="ARBA00022989"/>
    </source>
</evidence>
<keyword evidence="4" id="KW-1003">Cell membrane</keyword>
<comment type="subcellular location">
    <subcellularLocation>
        <location evidence="1">Cell inner membrane</location>
        <topology evidence="1">Single-pass membrane protein</topology>
        <orientation evidence="1">Periplasmic side</orientation>
    </subcellularLocation>
</comment>
<evidence type="ECO:0000256" key="3">
    <source>
        <dbReference type="ARBA" id="ARBA00022448"/>
    </source>
</evidence>
<comment type="caution">
    <text evidence="12">The sequence shown here is derived from an EMBL/GenBank/DDBJ whole genome shotgun (WGS) entry which is preliminary data.</text>
</comment>
<evidence type="ECO:0000256" key="7">
    <source>
        <dbReference type="ARBA" id="ARBA00022927"/>
    </source>
</evidence>
<evidence type="ECO:0000256" key="2">
    <source>
        <dbReference type="ARBA" id="ARBA00006555"/>
    </source>
</evidence>
<keyword evidence="8 10" id="KW-1133">Transmembrane helix</keyword>
<dbReference type="NCBIfam" id="TIGR01352">
    <property type="entry name" value="tonB_Cterm"/>
    <property type="match status" value="1"/>
</dbReference>
<keyword evidence="3" id="KW-0813">Transport</keyword>
<keyword evidence="9 10" id="KW-0472">Membrane</keyword>
<evidence type="ECO:0000256" key="5">
    <source>
        <dbReference type="ARBA" id="ARBA00022519"/>
    </source>
</evidence>